<dbReference type="FunFam" id="1.20.5.1160:FF:000001">
    <property type="entry name" value="Keratin type II"/>
    <property type="match status" value="1"/>
</dbReference>
<feature type="coiled-coil region" evidence="3">
    <location>
        <begin position="278"/>
        <end position="351"/>
    </location>
</feature>
<dbReference type="AlphaFoldDB" id="A0AAV7WMD5"/>
<proteinExistence type="predicted"/>
<feature type="region of interest" description="Disordered" evidence="4">
    <location>
        <begin position="1"/>
        <end position="62"/>
    </location>
</feature>
<dbReference type="FunFam" id="1.20.5.170:FF:000002">
    <property type="entry name" value="Type I keratin KA11"/>
    <property type="match status" value="1"/>
</dbReference>
<reference evidence="6" key="1">
    <citation type="journal article" date="2022" name="bioRxiv">
        <title>Sequencing and chromosome-scale assembly of the giantPleurodeles waltlgenome.</title>
        <authorList>
            <person name="Brown T."/>
            <person name="Elewa A."/>
            <person name="Iarovenko S."/>
            <person name="Subramanian E."/>
            <person name="Araus A.J."/>
            <person name="Petzold A."/>
            <person name="Susuki M."/>
            <person name="Suzuki K.-i.T."/>
            <person name="Hayashi T."/>
            <person name="Toyoda A."/>
            <person name="Oliveira C."/>
            <person name="Osipova E."/>
            <person name="Leigh N.D."/>
            <person name="Simon A."/>
            <person name="Yun M.H."/>
        </authorList>
    </citation>
    <scope>NUCLEOTIDE SEQUENCE</scope>
    <source>
        <strain evidence="6">20211129_DDA</strain>
        <tissue evidence="6">Liver</tissue>
    </source>
</reference>
<feature type="compositionally biased region" description="Low complexity" evidence="4">
    <location>
        <begin position="32"/>
        <end position="44"/>
    </location>
</feature>
<dbReference type="PANTHER" id="PTHR45652:SF23">
    <property type="entry name" value="VIMENTIN-RELATED"/>
    <property type="match status" value="1"/>
</dbReference>
<dbReference type="PANTHER" id="PTHR45652">
    <property type="entry name" value="GLIAL FIBRILLARY ACIDIC PROTEIN"/>
    <property type="match status" value="1"/>
</dbReference>
<dbReference type="GO" id="GO:0045109">
    <property type="term" value="P:intermediate filament organization"/>
    <property type="evidence" value="ECO:0007669"/>
    <property type="project" value="TreeGrafter"/>
</dbReference>
<organism evidence="6 7">
    <name type="scientific">Pleurodeles waltl</name>
    <name type="common">Iberian ribbed newt</name>
    <dbReference type="NCBI Taxonomy" id="8319"/>
    <lineage>
        <taxon>Eukaryota</taxon>
        <taxon>Metazoa</taxon>
        <taxon>Chordata</taxon>
        <taxon>Craniata</taxon>
        <taxon>Vertebrata</taxon>
        <taxon>Euteleostomi</taxon>
        <taxon>Amphibia</taxon>
        <taxon>Batrachia</taxon>
        <taxon>Caudata</taxon>
        <taxon>Salamandroidea</taxon>
        <taxon>Salamandridae</taxon>
        <taxon>Pleurodelinae</taxon>
        <taxon>Pleurodeles</taxon>
    </lineage>
</organism>
<evidence type="ECO:0000256" key="1">
    <source>
        <dbReference type="ARBA" id="ARBA00022754"/>
    </source>
</evidence>
<sequence length="415" mass="47444">MRSTSYSQQTLTVSGSSRMRVQSPSPSRVGFRSTSSEAQRSSSTCRVRMGNQGTPLEVGPGVHLHRPNEKQELQELNTRFAGYIEKVRSLEQKNRALRAELEELGSRFKAKGTGMADEYEREFKELKELIEKLTQEKGAEDIERGNLVEEIDIWMVKCEEELTLKEEAERTLREFRQDVDNATIQKLDLERKVEQLVDEIEFLKKLHDEEVADLMRQIEDSKVTVELESTRPDLAAALRDVRIQMEKLAAKNIQEAEAWYKTKFDTLKGQVSKHDVQLSSMKEEISKYSSKITELENQISALRARNEALESQLQDMEANHLEKVAGLQETIAQLECQLLETKSDLSRYLQDYQDLLNIKLKLDAEIAVYRKLLEGEEQRLGLSSQSAARGDVQTEEVTTSVVRHVETLTAHTVIA</sequence>
<dbReference type="SMART" id="SM01391">
    <property type="entry name" value="Filament"/>
    <property type="match status" value="1"/>
</dbReference>
<feature type="domain" description="IF rod" evidence="5">
    <location>
        <begin position="69"/>
        <end position="380"/>
    </location>
</feature>
<keyword evidence="2 3" id="KW-0175">Coiled coil</keyword>
<gene>
    <name evidence="6" type="ORF">NDU88_001511</name>
</gene>
<name>A0AAV7WMD5_PLEWA</name>
<comment type="caution">
    <text evidence="6">The sequence shown here is derived from an EMBL/GenBank/DDBJ whole genome shotgun (WGS) entry which is preliminary data.</text>
</comment>
<dbReference type="PRINTS" id="PR01248">
    <property type="entry name" value="TYPE1KERATIN"/>
</dbReference>
<dbReference type="GO" id="GO:0005737">
    <property type="term" value="C:cytoplasm"/>
    <property type="evidence" value="ECO:0007669"/>
    <property type="project" value="TreeGrafter"/>
</dbReference>
<keyword evidence="1" id="KW-0403">Intermediate filament</keyword>
<dbReference type="Gene3D" id="1.20.5.1160">
    <property type="entry name" value="Vasodilator-stimulated phosphoprotein"/>
    <property type="match status" value="1"/>
</dbReference>
<dbReference type="GO" id="GO:0005882">
    <property type="term" value="C:intermediate filament"/>
    <property type="evidence" value="ECO:0007669"/>
    <property type="project" value="UniProtKB-KW"/>
</dbReference>
<dbReference type="PROSITE" id="PS51842">
    <property type="entry name" value="IF_ROD_2"/>
    <property type="match status" value="1"/>
</dbReference>
<dbReference type="SUPFAM" id="SSF64593">
    <property type="entry name" value="Intermediate filament protein, coiled coil region"/>
    <property type="match status" value="2"/>
</dbReference>
<feature type="coiled-coil region" evidence="3">
    <location>
        <begin position="73"/>
        <end position="213"/>
    </location>
</feature>
<dbReference type="InterPro" id="IPR039008">
    <property type="entry name" value="IF_rod_dom"/>
</dbReference>
<protein>
    <recommendedName>
        <fullName evidence="5">IF rod domain-containing protein</fullName>
    </recommendedName>
</protein>
<dbReference type="Pfam" id="PF00038">
    <property type="entry name" value="Filament"/>
    <property type="match status" value="1"/>
</dbReference>
<evidence type="ECO:0000313" key="7">
    <source>
        <dbReference type="Proteomes" id="UP001066276"/>
    </source>
</evidence>
<feature type="compositionally biased region" description="Polar residues" evidence="4">
    <location>
        <begin position="1"/>
        <end position="26"/>
    </location>
</feature>
<evidence type="ECO:0000256" key="2">
    <source>
        <dbReference type="ARBA" id="ARBA00023054"/>
    </source>
</evidence>
<evidence type="ECO:0000259" key="5">
    <source>
        <dbReference type="PROSITE" id="PS51842"/>
    </source>
</evidence>
<dbReference type="Gene3D" id="1.20.5.500">
    <property type="entry name" value="Single helix bin"/>
    <property type="match status" value="1"/>
</dbReference>
<keyword evidence="7" id="KW-1185">Reference proteome</keyword>
<dbReference type="InterPro" id="IPR050405">
    <property type="entry name" value="Intermediate_filament"/>
</dbReference>
<dbReference type="GO" id="GO:0005200">
    <property type="term" value="F:structural constituent of cytoskeleton"/>
    <property type="evidence" value="ECO:0007669"/>
    <property type="project" value="TreeGrafter"/>
</dbReference>
<evidence type="ECO:0000256" key="4">
    <source>
        <dbReference type="SAM" id="MobiDB-lite"/>
    </source>
</evidence>
<dbReference type="EMBL" id="JANPWB010000001">
    <property type="protein sequence ID" value="KAJ1213881.1"/>
    <property type="molecule type" value="Genomic_DNA"/>
</dbReference>
<dbReference type="InterPro" id="IPR002957">
    <property type="entry name" value="Keratin_I"/>
</dbReference>
<dbReference type="Gene3D" id="1.20.5.170">
    <property type="match status" value="1"/>
</dbReference>
<dbReference type="Proteomes" id="UP001066276">
    <property type="component" value="Chromosome 1_1"/>
</dbReference>
<evidence type="ECO:0000313" key="6">
    <source>
        <dbReference type="EMBL" id="KAJ1213881.1"/>
    </source>
</evidence>
<accession>A0AAV7WMD5</accession>
<evidence type="ECO:0000256" key="3">
    <source>
        <dbReference type="SAM" id="Coils"/>
    </source>
</evidence>